<sequence length="291" mass="31987">MELLCSQLASYYVFPDTAAEIATVLRSRLAEGAYADAADDEEFAARVTKDLQSVNGDKHLRLLHSEAEVPDNGQEFAWDQEAYRKEAEQDAFGITRIERLEGNIGLLKLRMLHDAEIATPAVTAAMNLIAHTDALIIDLRDNVGGDPNTVALICSYLFDERFHLNDIYDRTTDTTEQYWTLPFVPGPKFGGKKPIYVLTSSRTFSGAEELSYNLQQTKRATLIGETTRGGAHPGSRYRVGPHLKSAVPNGRSINPISGTNWEAVGVVPHIAVPADEAFEVAYEKATSKTGD</sequence>
<protein>
    <recommendedName>
        <fullName evidence="1">Tail specific protease domain-containing protein</fullName>
    </recommendedName>
</protein>
<evidence type="ECO:0000259" key="1">
    <source>
        <dbReference type="SMART" id="SM00245"/>
    </source>
</evidence>
<dbReference type="GO" id="GO:0008236">
    <property type="term" value="F:serine-type peptidase activity"/>
    <property type="evidence" value="ECO:0007669"/>
    <property type="project" value="InterPro"/>
</dbReference>
<proteinExistence type="predicted"/>
<organism evidence="2 3">
    <name type="scientific">Lentzea aerocolonigenes</name>
    <name type="common">Lechevalieria aerocolonigenes</name>
    <name type="synonym">Saccharothrix aerocolonigenes</name>
    <dbReference type="NCBI Taxonomy" id="68170"/>
    <lineage>
        <taxon>Bacteria</taxon>
        <taxon>Bacillati</taxon>
        <taxon>Actinomycetota</taxon>
        <taxon>Actinomycetes</taxon>
        <taxon>Pseudonocardiales</taxon>
        <taxon>Pseudonocardiaceae</taxon>
        <taxon>Lentzea</taxon>
    </lineage>
</organism>
<dbReference type="Proteomes" id="UP000033393">
    <property type="component" value="Unassembled WGS sequence"/>
</dbReference>
<name>A0A0F0GB96_LENAE</name>
<dbReference type="EMBL" id="JYJG01000517">
    <property type="protein sequence ID" value="KJK33587.1"/>
    <property type="molecule type" value="Genomic_DNA"/>
</dbReference>
<accession>A0A0F0GB96</accession>
<dbReference type="SMART" id="SM00245">
    <property type="entry name" value="TSPc"/>
    <property type="match status" value="1"/>
</dbReference>
<dbReference type="PATRIC" id="fig|68170.10.peg.2518"/>
<dbReference type="Pfam" id="PF11918">
    <property type="entry name" value="Peptidase_S41_N"/>
    <property type="match status" value="1"/>
</dbReference>
<evidence type="ECO:0000313" key="2">
    <source>
        <dbReference type="EMBL" id="KJK33587.1"/>
    </source>
</evidence>
<dbReference type="PANTHER" id="PTHR11261:SF3">
    <property type="entry name" value="RETINOL-BINDING PROTEIN 3"/>
    <property type="match status" value="1"/>
</dbReference>
<evidence type="ECO:0000313" key="3">
    <source>
        <dbReference type="Proteomes" id="UP000033393"/>
    </source>
</evidence>
<dbReference type="GO" id="GO:0006508">
    <property type="term" value="P:proteolysis"/>
    <property type="evidence" value="ECO:0007669"/>
    <property type="project" value="InterPro"/>
</dbReference>
<dbReference type="eggNOG" id="COG0793">
    <property type="taxonomic scope" value="Bacteria"/>
</dbReference>
<comment type="caution">
    <text evidence="2">The sequence shown here is derived from an EMBL/GenBank/DDBJ whole genome shotgun (WGS) entry which is preliminary data.</text>
</comment>
<dbReference type="InterPro" id="IPR005151">
    <property type="entry name" value="Tail-specific_protease"/>
</dbReference>
<reference evidence="2 3" key="1">
    <citation type="submission" date="2015-02" db="EMBL/GenBank/DDBJ databases">
        <authorList>
            <person name="Ju K.-S."/>
            <person name="Doroghazi J.R."/>
            <person name="Metcalf W."/>
        </authorList>
    </citation>
    <scope>NUCLEOTIDE SEQUENCE [LARGE SCALE GENOMIC DNA]</scope>
    <source>
        <strain evidence="2 3">NRRL B-16140</strain>
    </source>
</reference>
<dbReference type="Gene3D" id="3.90.226.10">
    <property type="entry name" value="2-enoyl-CoA Hydratase, Chain A, domain 1"/>
    <property type="match status" value="1"/>
</dbReference>
<dbReference type="InterPro" id="IPR029045">
    <property type="entry name" value="ClpP/crotonase-like_dom_sf"/>
</dbReference>
<keyword evidence="3" id="KW-1185">Reference proteome</keyword>
<feature type="domain" description="Tail specific protease" evidence="1">
    <location>
        <begin position="79"/>
        <end position="273"/>
    </location>
</feature>
<dbReference type="SUPFAM" id="SSF52096">
    <property type="entry name" value="ClpP/crotonase"/>
    <property type="match status" value="1"/>
</dbReference>
<dbReference type="Pfam" id="PF03572">
    <property type="entry name" value="Peptidase_S41"/>
    <property type="match status" value="1"/>
</dbReference>
<gene>
    <name evidence="2" type="ORF">UK23_45510</name>
</gene>
<dbReference type="STRING" id="68170.GCA_000974445_03406"/>
<dbReference type="AlphaFoldDB" id="A0A0F0GB96"/>
<dbReference type="CDD" id="cd07563">
    <property type="entry name" value="Peptidase_S41_IRBP"/>
    <property type="match status" value="1"/>
</dbReference>
<dbReference type="PANTHER" id="PTHR11261">
    <property type="entry name" value="INTERPHOTORECEPTOR RETINOID-BINDING PROTEIN"/>
    <property type="match status" value="1"/>
</dbReference>
<dbReference type="Gene3D" id="3.30.750.44">
    <property type="match status" value="1"/>
</dbReference>